<gene>
    <name evidence="1" type="ORF">Micbo1qcDRAFT_157419</name>
</gene>
<dbReference type="EMBL" id="KQ964246">
    <property type="protein sequence ID" value="KXJ95472.1"/>
    <property type="molecule type" value="Genomic_DNA"/>
</dbReference>
<dbReference type="AlphaFoldDB" id="A0A136JE94"/>
<sequence>MLAHRGSRGPESEGFSLPLRTPAATLKDTCRHGSVVGHSRGWSARQWGCETLREWKLSLTWMDGMGHCQKLIVWSASGDEKERGVFRRLHEGREYYYMGCYDHKRTCVGGFCLCEWADRPSNPAHNLLPRFTRGCARTNVKGVNSLAGHFGRIHVGHRPKCMYRRRVNPVLCALKLEAEQHKGRREQQRPLRLVCDSTCTVSVPCLSSWEHHSHDTAVILVWKIPGSGELVFAIANSPCLAAVCSWSKEMRGEGCRVGSAKIRVLVVSGGTMPTET</sequence>
<proteinExistence type="predicted"/>
<organism evidence="1 2">
    <name type="scientific">Microdochium bolleyi</name>
    <dbReference type="NCBI Taxonomy" id="196109"/>
    <lineage>
        <taxon>Eukaryota</taxon>
        <taxon>Fungi</taxon>
        <taxon>Dikarya</taxon>
        <taxon>Ascomycota</taxon>
        <taxon>Pezizomycotina</taxon>
        <taxon>Sordariomycetes</taxon>
        <taxon>Xylariomycetidae</taxon>
        <taxon>Xylariales</taxon>
        <taxon>Microdochiaceae</taxon>
        <taxon>Microdochium</taxon>
    </lineage>
</organism>
<reference evidence="2" key="1">
    <citation type="submission" date="2016-02" db="EMBL/GenBank/DDBJ databases">
        <title>Draft genome sequence of Microdochium bolleyi, a fungal endophyte of beachgrass.</title>
        <authorList>
            <consortium name="DOE Joint Genome Institute"/>
            <person name="David A.S."/>
            <person name="May G."/>
            <person name="Haridas S."/>
            <person name="Lim J."/>
            <person name="Wang M."/>
            <person name="Labutti K."/>
            <person name="Lipzen A."/>
            <person name="Barry K."/>
            <person name="Grigoriev I.V."/>
        </authorList>
    </citation>
    <scope>NUCLEOTIDE SEQUENCE [LARGE SCALE GENOMIC DNA]</scope>
    <source>
        <strain evidence="2">J235TASD1</strain>
    </source>
</reference>
<name>A0A136JE94_9PEZI</name>
<evidence type="ECO:0000313" key="2">
    <source>
        <dbReference type="Proteomes" id="UP000070501"/>
    </source>
</evidence>
<dbReference type="InParanoid" id="A0A136JE94"/>
<accession>A0A136JE94</accession>
<dbReference type="Proteomes" id="UP000070501">
    <property type="component" value="Unassembled WGS sequence"/>
</dbReference>
<evidence type="ECO:0000313" key="1">
    <source>
        <dbReference type="EMBL" id="KXJ95472.1"/>
    </source>
</evidence>
<keyword evidence="2" id="KW-1185">Reference proteome</keyword>
<protein>
    <submittedName>
        <fullName evidence="1">Uncharacterized protein</fullName>
    </submittedName>
</protein>